<evidence type="ECO:0000313" key="2">
    <source>
        <dbReference type="Proteomes" id="UP000236291"/>
    </source>
</evidence>
<gene>
    <name evidence="1" type="ORF">L195_g048491</name>
</gene>
<proteinExistence type="predicted"/>
<sequence length="153" mass="17850">MDSPSSQQVSIVVESRKRLTIKPRTIEFRDEELQLIIEKVVDFESFRENGFELEELFEIKDAANDELNKVLAQDPANKTKTFRELGLSEFKEIEIRSQVMRVEVIITQNRITELIKAKNDSWYAFKMSQSTHYKKEIMEIVLGNSSVGAFRNM</sequence>
<name>A0A2K3JLG0_TRIPR</name>
<protein>
    <submittedName>
        <fullName evidence="1">Uncharacterized protein</fullName>
    </submittedName>
</protein>
<comment type="caution">
    <text evidence="1">The sequence shown here is derived from an EMBL/GenBank/DDBJ whole genome shotgun (WGS) entry which is preliminary data.</text>
</comment>
<reference evidence="1 2" key="2">
    <citation type="journal article" date="2017" name="Front. Plant Sci.">
        <title>Gene Classification and Mining of Molecular Markers Useful in Red Clover (Trifolium pratense) Breeding.</title>
        <authorList>
            <person name="Istvanek J."/>
            <person name="Dluhosova J."/>
            <person name="Dluhos P."/>
            <person name="Patkova L."/>
            <person name="Nedelnik J."/>
            <person name="Repkova J."/>
        </authorList>
    </citation>
    <scope>NUCLEOTIDE SEQUENCE [LARGE SCALE GENOMIC DNA]</scope>
    <source>
        <strain evidence="2">cv. Tatra</strain>
        <tissue evidence="1">Young leaves</tissue>
    </source>
</reference>
<reference evidence="1 2" key="1">
    <citation type="journal article" date="2014" name="Am. J. Bot.">
        <title>Genome assembly and annotation for red clover (Trifolium pratense; Fabaceae).</title>
        <authorList>
            <person name="Istvanek J."/>
            <person name="Jaros M."/>
            <person name="Krenek A."/>
            <person name="Repkova J."/>
        </authorList>
    </citation>
    <scope>NUCLEOTIDE SEQUENCE [LARGE SCALE GENOMIC DNA]</scope>
    <source>
        <strain evidence="2">cv. Tatra</strain>
        <tissue evidence="1">Young leaves</tissue>
    </source>
</reference>
<evidence type="ECO:0000313" key="1">
    <source>
        <dbReference type="EMBL" id="PNX54869.1"/>
    </source>
</evidence>
<dbReference type="AlphaFoldDB" id="A0A2K3JLG0"/>
<accession>A0A2K3JLG0</accession>
<organism evidence="1 2">
    <name type="scientific">Trifolium pratense</name>
    <name type="common">Red clover</name>
    <dbReference type="NCBI Taxonomy" id="57577"/>
    <lineage>
        <taxon>Eukaryota</taxon>
        <taxon>Viridiplantae</taxon>
        <taxon>Streptophyta</taxon>
        <taxon>Embryophyta</taxon>
        <taxon>Tracheophyta</taxon>
        <taxon>Spermatophyta</taxon>
        <taxon>Magnoliopsida</taxon>
        <taxon>eudicotyledons</taxon>
        <taxon>Gunneridae</taxon>
        <taxon>Pentapetalae</taxon>
        <taxon>rosids</taxon>
        <taxon>fabids</taxon>
        <taxon>Fabales</taxon>
        <taxon>Fabaceae</taxon>
        <taxon>Papilionoideae</taxon>
        <taxon>50 kb inversion clade</taxon>
        <taxon>NPAAA clade</taxon>
        <taxon>Hologalegina</taxon>
        <taxon>IRL clade</taxon>
        <taxon>Trifolieae</taxon>
        <taxon>Trifolium</taxon>
    </lineage>
</organism>
<dbReference type="Proteomes" id="UP000236291">
    <property type="component" value="Unassembled WGS sequence"/>
</dbReference>
<dbReference type="EMBL" id="ASHM01069431">
    <property type="protein sequence ID" value="PNX54869.1"/>
    <property type="molecule type" value="Genomic_DNA"/>
</dbReference>